<proteinExistence type="inferred from homology"/>
<dbReference type="SUPFAM" id="SSF56420">
    <property type="entry name" value="Peptide deformylase"/>
    <property type="match status" value="1"/>
</dbReference>
<dbReference type="Gene3D" id="3.90.45.10">
    <property type="entry name" value="Peptide deformylase"/>
    <property type="match status" value="1"/>
</dbReference>
<evidence type="ECO:0000256" key="2">
    <source>
        <dbReference type="HAMAP-Rule" id="MF_00163"/>
    </source>
</evidence>
<organism evidence="3 4">
    <name type="scientific">Cypionkella sinensis</name>
    <dbReference type="NCBI Taxonomy" id="1756043"/>
    <lineage>
        <taxon>Bacteria</taxon>
        <taxon>Pseudomonadati</taxon>
        <taxon>Pseudomonadota</taxon>
        <taxon>Alphaproteobacteria</taxon>
        <taxon>Rhodobacterales</taxon>
        <taxon>Paracoccaceae</taxon>
        <taxon>Cypionkella</taxon>
    </lineage>
</organism>
<comment type="caution">
    <text evidence="3">The sequence shown here is derived from an EMBL/GenBank/DDBJ whole genome shotgun (WGS) entry which is preliminary data.</text>
</comment>
<name>A0ABV7J2E4_9RHOB</name>
<comment type="cofactor">
    <cofactor evidence="2">
        <name>Fe(2+)</name>
        <dbReference type="ChEBI" id="CHEBI:29033"/>
    </cofactor>
    <text evidence="2">Binds 1 Fe(2+) ion.</text>
</comment>
<accession>A0ABV7J2E4</accession>
<dbReference type="RefSeq" id="WP_380074556.1">
    <property type="nucleotide sequence ID" value="NZ_JBHRTO010000002.1"/>
</dbReference>
<dbReference type="EMBL" id="JBHRTO010000002">
    <property type="protein sequence ID" value="MFC3182900.1"/>
    <property type="molecule type" value="Genomic_DNA"/>
</dbReference>
<dbReference type="PANTHER" id="PTHR10458:SF22">
    <property type="entry name" value="PEPTIDE DEFORMYLASE"/>
    <property type="match status" value="1"/>
</dbReference>
<dbReference type="PRINTS" id="PR01576">
    <property type="entry name" value="PDEFORMYLASE"/>
</dbReference>
<feature type="binding site" evidence="2">
    <location>
        <position position="133"/>
    </location>
    <ligand>
        <name>Fe cation</name>
        <dbReference type="ChEBI" id="CHEBI:24875"/>
    </ligand>
</feature>
<keyword evidence="2" id="KW-0479">Metal-binding</keyword>
<dbReference type="HAMAP" id="MF_00163">
    <property type="entry name" value="Pep_deformylase"/>
    <property type="match status" value="1"/>
</dbReference>
<feature type="binding site" evidence="2">
    <location>
        <position position="91"/>
    </location>
    <ligand>
        <name>Fe cation</name>
        <dbReference type="ChEBI" id="CHEBI:24875"/>
    </ligand>
</feature>
<evidence type="ECO:0000256" key="1">
    <source>
        <dbReference type="ARBA" id="ARBA00010759"/>
    </source>
</evidence>
<protein>
    <recommendedName>
        <fullName evidence="2">Peptide deformylase</fullName>
        <shortName evidence="2">PDF</shortName>
        <ecNumber evidence="2">3.5.1.88</ecNumber>
    </recommendedName>
    <alternativeName>
        <fullName evidence="2">Polypeptide deformylase</fullName>
    </alternativeName>
</protein>
<dbReference type="InterPro" id="IPR023635">
    <property type="entry name" value="Peptide_deformylase"/>
</dbReference>
<evidence type="ECO:0000313" key="4">
    <source>
        <dbReference type="Proteomes" id="UP001595547"/>
    </source>
</evidence>
<keyword evidence="2 3" id="KW-0378">Hydrolase</keyword>
<keyword evidence="2" id="KW-0408">Iron</keyword>
<dbReference type="CDD" id="cd00487">
    <property type="entry name" value="Pep_deformylase"/>
    <property type="match status" value="1"/>
</dbReference>
<comment type="catalytic activity">
    <reaction evidence="2">
        <text>N-terminal N-formyl-L-methionyl-[peptide] + H2O = N-terminal L-methionyl-[peptide] + formate</text>
        <dbReference type="Rhea" id="RHEA:24420"/>
        <dbReference type="Rhea" id="RHEA-COMP:10639"/>
        <dbReference type="Rhea" id="RHEA-COMP:10640"/>
        <dbReference type="ChEBI" id="CHEBI:15377"/>
        <dbReference type="ChEBI" id="CHEBI:15740"/>
        <dbReference type="ChEBI" id="CHEBI:49298"/>
        <dbReference type="ChEBI" id="CHEBI:64731"/>
        <dbReference type="EC" id="3.5.1.88"/>
    </reaction>
</comment>
<keyword evidence="2" id="KW-0648">Protein biosynthesis</keyword>
<comment type="similarity">
    <text evidence="1 2">Belongs to the polypeptide deformylase family.</text>
</comment>
<evidence type="ECO:0000313" key="3">
    <source>
        <dbReference type="EMBL" id="MFC3182900.1"/>
    </source>
</evidence>
<comment type="function">
    <text evidence="2">Removes the formyl group from the N-terminal Met of newly synthesized proteins. Requires at least a dipeptide for an efficient rate of reaction. N-terminal L-methionine is a prerequisite for activity but the enzyme has broad specificity at other positions.</text>
</comment>
<reference evidence="4" key="1">
    <citation type="journal article" date="2019" name="Int. J. Syst. Evol. Microbiol.">
        <title>The Global Catalogue of Microorganisms (GCM) 10K type strain sequencing project: providing services to taxonomists for standard genome sequencing and annotation.</title>
        <authorList>
            <consortium name="The Broad Institute Genomics Platform"/>
            <consortium name="The Broad Institute Genome Sequencing Center for Infectious Disease"/>
            <person name="Wu L."/>
            <person name="Ma J."/>
        </authorList>
    </citation>
    <scope>NUCLEOTIDE SEQUENCE [LARGE SCALE GENOMIC DNA]</scope>
    <source>
        <strain evidence="4">KCTC 52039</strain>
    </source>
</reference>
<dbReference type="GO" id="GO:0042586">
    <property type="term" value="F:peptide deformylase activity"/>
    <property type="evidence" value="ECO:0007669"/>
    <property type="project" value="UniProtKB-EC"/>
</dbReference>
<feature type="binding site" evidence="2">
    <location>
        <position position="137"/>
    </location>
    <ligand>
        <name>Fe cation</name>
        <dbReference type="ChEBI" id="CHEBI:24875"/>
    </ligand>
</feature>
<dbReference type="PIRSF" id="PIRSF004749">
    <property type="entry name" value="Pep_def"/>
    <property type="match status" value="1"/>
</dbReference>
<keyword evidence="4" id="KW-1185">Reference proteome</keyword>
<dbReference type="PANTHER" id="PTHR10458">
    <property type="entry name" value="PEPTIDE DEFORMYLASE"/>
    <property type="match status" value="1"/>
</dbReference>
<dbReference type="Proteomes" id="UP001595547">
    <property type="component" value="Unassembled WGS sequence"/>
</dbReference>
<dbReference type="InterPro" id="IPR036821">
    <property type="entry name" value="Peptide_deformylase_sf"/>
</dbReference>
<dbReference type="NCBIfam" id="TIGR00079">
    <property type="entry name" value="pept_deformyl"/>
    <property type="match status" value="1"/>
</dbReference>
<dbReference type="NCBIfam" id="NF001159">
    <property type="entry name" value="PRK00150.1-3"/>
    <property type="match status" value="1"/>
</dbReference>
<sequence length="160" mass="17256">MAVLPILRWPDPRLTTVCSEISGDVSGLAADMLETMYAAPGRGLASPQIGALLRLFVMDCTWKEGIYAPRVLINPKVLWASEETATGPEGCLSLPGLTSQIARPVAVRMRWIGLDGGQYEEAFTNFAAICAQHELDHLNGVLTLDHLDPAARAQAEKALT</sequence>
<dbReference type="EC" id="3.5.1.88" evidence="2"/>
<feature type="active site" evidence="2">
    <location>
        <position position="134"/>
    </location>
</feature>
<dbReference type="Pfam" id="PF01327">
    <property type="entry name" value="Pep_deformylase"/>
    <property type="match status" value="1"/>
</dbReference>
<gene>
    <name evidence="2 3" type="primary">def</name>
    <name evidence="3" type="ORF">ACFOGH_18010</name>
</gene>